<dbReference type="RefSeq" id="WP_011873189.1">
    <property type="nucleotide sequence ID" value="NZ_BAAAGS010000017.1"/>
</dbReference>
<keyword evidence="3" id="KW-1185">Reference proteome</keyword>
<dbReference type="Gene3D" id="1.10.260.40">
    <property type="entry name" value="lambda repressor-like DNA-binding domains"/>
    <property type="match status" value="1"/>
</dbReference>
<sequence>MPGTRSGSPQARALGAELRERRELANVSIRGLAQLLDIPKTRLARYESGAAVPKPEDVASYLTALGVTGEEHERIVDLARNTESPNWITSGIPGIQQELATLIEFEKTAVAMTEVAPFLVPGLLQIPEYMHAIMSDMSEKETGPRILMRMERKNLLARPDAPHFDVILGESALYEVLGGPRVMAEQLRHVAKVVDENDRVTVRVIKSGARTLHPAHVGQFILFEFAKATPIVQLEHYSGVAFLKGPRDIAAYQRAVTTLRELAMDPTESLQMITKRAAELEGIDA</sequence>
<dbReference type="InterPro" id="IPR001387">
    <property type="entry name" value="Cro/C1-type_HTH"/>
</dbReference>
<dbReference type="Pfam" id="PF13560">
    <property type="entry name" value="HTH_31"/>
    <property type="match status" value="1"/>
</dbReference>
<organism evidence="2 3">
    <name type="scientific">Saccharopolyspora erythraea</name>
    <name type="common">Streptomyces erythraeus</name>
    <dbReference type="NCBI Taxonomy" id="1836"/>
    <lineage>
        <taxon>Bacteria</taxon>
        <taxon>Bacillati</taxon>
        <taxon>Actinomycetota</taxon>
        <taxon>Actinomycetes</taxon>
        <taxon>Pseudonocardiales</taxon>
        <taxon>Pseudonocardiaceae</taxon>
        <taxon>Saccharopolyspora</taxon>
    </lineage>
</organism>
<dbReference type="InterPro" id="IPR043917">
    <property type="entry name" value="DUF5753"/>
</dbReference>
<dbReference type="Pfam" id="PF19054">
    <property type="entry name" value="DUF5753"/>
    <property type="match status" value="1"/>
</dbReference>
<evidence type="ECO:0000313" key="3">
    <source>
        <dbReference type="Proteomes" id="UP001500729"/>
    </source>
</evidence>
<reference evidence="3" key="1">
    <citation type="journal article" date="2019" name="Int. J. Syst. Evol. Microbiol.">
        <title>The Global Catalogue of Microorganisms (GCM) 10K type strain sequencing project: providing services to taxonomists for standard genome sequencing and annotation.</title>
        <authorList>
            <consortium name="The Broad Institute Genomics Platform"/>
            <consortium name="The Broad Institute Genome Sequencing Center for Infectious Disease"/>
            <person name="Wu L."/>
            <person name="Ma J."/>
        </authorList>
    </citation>
    <scope>NUCLEOTIDE SEQUENCE [LARGE SCALE GENOMIC DNA]</scope>
    <source>
        <strain evidence="3">JCM 10303</strain>
    </source>
</reference>
<gene>
    <name evidence="2" type="ORF">GCM10009533_30220</name>
</gene>
<dbReference type="CDD" id="cd00093">
    <property type="entry name" value="HTH_XRE"/>
    <property type="match status" value="1"/>
</dbReference>
<dbReference type="InterPro" id="IPR010982">
    <property type="entry name" value="Lambda_DNA-bd_dom_sf"/>
</dbReference>
<accession>A0ABP3MVK9</accession>
<evidence type="ECO:0000313" key="2">
    <source>
        <dbReference type="EMBL" id="GAA0528913.1"/>
    </source>
</evidence>
<comment type="caution">
    <text evidence="2">The sequence shown here is derived from an EMBL/GenBank/DDBJ whole genome shotgun (WGS) entry which is preliminary data.</text>
</comment>
<name>A0ABP3MVK9_SACER</name>
<dbReference type="SUPFAM" id="SSF47413">
    <property type="entry name" value="lambda repressor-like DNA-binding domains"/>
    <property type="match status" value="1"/>
</dbReference>
<dbReference type="EMBL" id="BAAAGS010000017">
    <property type="protein sequence ID" value="GAA0528913.1"/>
    <property type="molecule type" value="Genomic_DNA"/>
</dbReference>
<feature type="domain" description="HTH cro/C1-type" evidence="1">
    <location>
        <begin position="18"/>
        <end position="72"/>
    </location>
</feature>
<dbReference type="SMART" id="SM00530">
    <property type="entry name" value="HTH_XRE"/>
    <property type="match status" value="1"/>
</dbReference>
<dbReference type="PROSITE" id="PS50943">
    <property type="entry name" value="HTH_CROC1"/>
    <property type="match status" value="1"/>
</dbReference>
<protein>
    <submittedName>
        <fullName evidence="2">Helix-turn-helix transcriptional regulator</fullName>
    </submittedName>
</protein>
<proteinExistence type="predicted"/>
<evidence type="ECO:0000259" key="1">
    <source>
        <dbReference type="PROSITE" id="PS50943"/>
    </source>
</evidence>
<dbReference type="Proteomes" id="UP001500729">
    <property type="component" value="Unassembled WGS sequence"/>
</dbReference>